<keyword evidence="4" id="KW-0648">Protein biosynthesis</keyword>
<dbReference type="PANTHER" id="PTHR11138:SF5">
    <property type="entry name" value="METHIONYL-TRNA FORMYLTRANSFERASE, MITOCHONDRIAL"/>
    <property type="match status" value="1"/>
</dbReference>
<evidence type="ECO:0000256" key="3">
    <source>
        <dbReference type="ARBA" id="ARBA00022679"/>
    </source>
</evidence>
<comment type="similarity">
    <text evidence="1">Belongs to the Fmt family.</text>
</comment>
<dbReference type="HAMAP" id="MF_00182">
    <property type="entry name" value="Formyl_trans"/>
    <property type="match status" value="1"/>
</dbReference>
<dbReference type="EMBL" id="CAEZZL010000087">
    <property type="protein sequence ID" value="CAB4765908.1"/>
    <property type="molecule type" value="Genomic_DNA"/>
</dbReference>
<dbReference type="Pfam" id="PF00551">
    <property type="entry name" value="Formyl_trans_N"/>
    <property type="match status" value="1"/>
</dbReference>
<dbReference type="InterPro" id="IPR044135">
    <property type="entry name" value="Met-tRNA-FMT_C"/>
</dbReference>
<dbReference type="InterPro" id="IPR002376">
    <property type="entry name" value="Formyl_transf_N"/>
</dbReference>
<evidence type="ECO:0000259" key="5">
    <source>
        <dbReference type="Pfam" id="PF00551"/>
    </source>
</evidence>
<name>A0A6J7TV09_9ZZZZ</name>
<evidence type="ECO:0000256" key="2">
    <source>
        <dbReference type="ARBA" id="ARBA00012261"/>
    </source>
</evidence>
<dbReference type="Pfam" id="PF02911">
    <property type="entry name" value="Formyl_trans_C"/>
    <property type="match status" value="1"/>
</dbReference>
<gene>
    <name evidence="7" type="ORF">UFOPK2334_00239</name>
    <name evidence="8" type="ORF">UFOPK2870_01015</name>
    <name evidence="9" type="ORF">UFOPK4293_01585</name>
</gene>
<dbReference type="SUPFAM" id="SSF50486">
    <property type="entry name" value="FMT C-terminal domain-like"/>
    <property type="match status" value="1"/>
</dbReference>
<dbReference type="CDD" id="cd08646">
    <property type="entry name" value="FMT_core_Met-tRNA-FMT_N"/>
    <property type="match status" value="1"/>
</dbReference>
<organism evidence="9">
    <name type="scientific">freshwater metagenome</name>
    <dbReference type="NCBI Taxonomy" id="449393"/>
    <lineage>
        <taxon>unclassified sequences</taxon>
        <taxon>metagenomes</taxon>
        <taxon>ecological metagenomes</taxon>
    </lineage>
</organism>
<accession>A0A6J7TV09</accession>
<dbReference type="SUPFAM" id="SSF53328">
    <property type="entry name" value="Formyltransferase"/>
    <property type="match status" value="1"/>
</dbReference>
<dbReference type="GO" id="GO:0004479">
    <property type="term" value="F:methionyl-tRNA formyltransferase activity"/>
    <property type="evidence" value="ECO:0007669"/>
    <property type="project" value="UniProtKB-EC"/>
</dbReference>
<dbReference type="NCBIfam" id="TIGR00460">
    <property type="entry name" value="fmt"/>
    <property type="match status" value="1"/>
</dbReference>
<proteinExistence type="inferred from homology"/>
<evidence type="ECO:0000259" key="6">
    <source>
        <dbReference type="Pfam" id="PF02911"/>
    </source>
</evidence>
<dbReference type="Gene3D" id="3.40.50.12230">
    <property type="match status" value="1"/>
</dbReference>
<reference evidence="9" key="1">
    <citation type="submission" date="2020-05" db="EMBL/GenBank/DDBJ databases">
        <authorList>
            <person name="Chiriac C."/>
            <person name="Salcher M."/>
            <person name="Ghai R."/>
            <person name="Kavagutti S V."/>
        </authorList>
    </citation>
    <scope>NUCLEOTIDE SEQUENCE</scope>
</reference>
<dbReference type="InterPro" id="IPR011034">
    <property type="entry name" value="Formyl_transferase-like_C_sf"/>
</dbReference>
<dbReference type="GO" id="GO:0005829">
    <property type="term" value="C:cytosol"/>
    <property type="evidence" value="ECO:0007669"/>
    <property type="project" value="TreeGrafter"/>
</dbReference>
<evidence type="ECO:0000256" key="4">
    <source>
        <dbReference type="ARBA" id="ARBA00022917"/>
    </source>
</evidence>
<feature type="domain" description="Formyl transferase C-terminal" evidence="6">
    <location>
        <begin position="196"/>
        <end position="285"/>
    </location>
</feature>
<dbReference type="EMBL" id="CAEZXA010000010">
    <property type="protein sequence ID" value="CAB4665960.1"/>
    <property type="molecule type" value="Genomic_DNA"/>
</dbReference>
<dbReference type="EC" id="2.1.2.9" evidence="2"/>
<dbReference type="InterPro" id="IPR036477">
    <property type="entry name" value="Formyl_transf_N_sf"/>
</dbReference>
<dbReference type="InterPro" id="IPR005794">
    <property type="entry name" value="Fmt"/>
</dbReference>
<dbReference type="InterPro" id="IPR005793">
    <property type="entry name" value="Formyl_trans_C"/>
</dbReference>
<evidence type="ECO:0000256" key="1">
    <source>
        <dbReference type="ARBA" id="ARBA00010699"/>
    </source>
</evidence>
<evidence type="ECO:0000313" key="9">
    <source>
        <dbReference type="EMBL" id="CAB5056980.1"/>
    </source>
</evidence>
<dbReference type="PANTHER" id="PTHR11138">
    <property type="entry name" value="METHIONYL-TRNA FORMYLTRANSFERASE"/>
    <property type="match status" value="1"/>
</dbReference>
<evidence type="ECO:0000313" key="7">
    <source>
        <dbReference type="EMBL" id="CAB4665960.1"/>
    </source>
</evidence>
<dbReference type="InterPro" id="IPR041711">
    <property type="entry name" value="Met-tRNA-FMT_N"/>
</dbReference>
<feature type="domain" description="Formyl transferase N-terminal" evidence="5">
    <location>
        <begin position="9"/>
        <end position="176"/>
    </location>
</feature>
<dbReference type="AlphaFoldDB" id="A0A6J7TV09"/>
<dbReference type="EMBL" id="CAFBQH010000141">
    <property type="protein sequence ID" value="CAB5056980.1"/>
    <property type="molecule type" value="Genomic_DNA"/>
</dbReference>
<dbReference type="CDD" id="cd08704">
    <property type="entry name" value="Met_tRNA_FMT_C"/>
    <property type="match status" value="1"/>
</dbReference>
<protein>
    <recommendedName>
        <fullName evidence="2">methionyl-tRNA formyltransferase</fullName>
        <ecNumber evidence="2">2.1.2.9</ecNumber>
    </recommendedName>
</protein>
<sequence>MAREARPLVFLGTPTAAASVLSTLIAHGFEIVHVVTRADARRGRGAGTTPSPVKQVALDNAIDVSHDMSWLAENSHSELLGVVVAYGRIIPGAILAHTPMVNVHFSLLPRWRGAAPVERAILAGDAQTGVCIMDVEETLDTGAVFAQREIDIVDTHTTETLTADLAILGGQLLVENLSAGLSLGVPQHGEATYAAKVKTEELRIDWKDSSVQVLRQVRALRSFTVLGSQRLKIITAEATESDVSLSVGQCDESGRVGTGNGAVRLVAVQPEGKAVMDASAWLRGRSASEIIQFS</sequence>
<keyword evidence="3" id="KW-0808">Transferase</keyword>
<evidence type="ECO:0000313" key="8">
    <source>
        <dbReference type="EMBL" id="CAB4765908.1"/>
    </source>
</evidence>